<keyword evidence="4" id="KW-1185">Reference proteome</keyword>
<dbReference type="PANTHER" id="PTHR14950:SF62">
    <property type="entry name" value="DICER-LIKE PROTEIN 1"/>
    <property type="match status" value="1"/>
</dbReference>
<evidence type="ECO:0000313" key="3">
    <source>
        <dbReference type="EMBL" id="GAD99410.1"/>
    </source>
</evidence>
<dbReference type="AlphaFoldDB" id="V5I5M0"/>
<keyword evidence="1" id="KW-0378">Hydrolase</keyword>
<dbReference type="GO" id="GO:0004525">
    <property type="term" value="F:ribonuclease III activity"/>
    <property type="evidence" value="ECO:0007669"/>
    <property type="project" value="InterPro"/>
</dbReference>
<evidence type="ECO:0000313" key="4">
    <source>
        <dbReference type="Proteomes" id="UP000018001"/>
    </source>
</evidence>
<proteinExistence type="predicted"/>
<evidence type="ECO:0000259" key="2">
    <source>
        <dbReference type="PROSITE" id="PS50142"/>
    </source>
</evidence>
<gene>
    <name evidence="3" type="ORF">PVAR5_8125</name>
</gene>
<protein>
    <recommendedName>
        <fullName evidence="2">RNase III domain-containing protein</fullName>
    </recommendedName>
</protein>
<dbReference type="GO" id="GO:0003723">
    <property type="term" value="F:RNA binding"/>
    <property type="evidence" value="ECO:0007669"/>
    <property type="project" value="TreeGrafter"/>
</dbReference>
<dbReference type="SUPFAM" id="SSF69065">
    <property type="entry name" value="RNase III domain-like"/>
    <property type="match status" value="1"/>
</dbReference>
<reference evidence="4" key="1">
    <citation type="journal article" date="2014" name="Genome Announc.">
        <title>Draft genome sequence of the formaldehyde-resistant fungus Byssochlamys spectabilis No. 5 (anamorph Paecilomyces variotii No. 5) (NBRC109023).</title>
        <authorList>
            <person name="Oka T."/>
            <person name="Ekino K."/>
            <person name="Fukuda K."/>
            <person name="Nomura Y."/>
        </authorList>
    </citation>
    <scope>NUCLEOTIDE SEQUENCE [LARGE SCALE GENOMIC DNA]</scope>
    <source>
        <strain evidence="4">No. 5 / NBRC 109023</strain>
    </source>
</reference>
<dbReference type="eggNOG" id="ENOG502SSJ0">
    <property type="taxonomic scope" value="Eukaryota"/>
</dbReference>
<dbReference type="OrthoDB" id="67027at2759"/>
<dbReference type="EMBL" id="BAUL01000296">
    <property type="protein sequence ID" value="GAD99410.1"/>
    <property type="molecule type" value="Genomic_DNA"/>
</dbReference>
<evidence type="ECO:0000256" key="1">
    <source>
        <dbReference type="ARBA" id="ARBA00022801"/>
    </source>
</evidence>
<name>V5I5M0_BYSSN</name>
<dbReference type="GO" id="GO:0005737">
    <property type="term" value="C:cytoplasm"/>
    <property type="evidence" value="ECO:0007669"/>
    <property type="project" value="TreeGrafter"/>
</dbReference>
<accession>V5I5M0</accession>
<dbReference type="GO" id="GO:0030422">
    <property type="term" value="P:siRNA processing"/>
    <property type="evidence" value="ECO:0007669"/>
    <property type="project" value="TreeGrafter"/>
</dbReference>
<dbReference type="InterPro" id="IPR036389">
    <property type="entry name" value="RNase_III_sf"/>
</dbReference>
<dbReference type="Gene3D" id="1.10.1520.10">
    <property type="entry name" value="Ribonuclease III domain"/>
    <property type="match status" value="1"/>
</dbReference>
<dbReference type="CDD" id="cd00593">
    <property type="entry name" value="RIBOc"/>
    <property type="match status" value="1"/>
</dbReference>
<sequence length="235" mass="26112">MRERLYSTAKVAGRWSVKIRDGIVKPVQAGIPDLDGKSDTNNEDENLPERDMLATSTRFPCHTVSRLLEDSFFLPPVQPDIAKFSHRRFLENSIGYHFKDLDLLNEAFLAAGASSAENYTYPSFDGNKRLAFVGDSVLRLMVADEWFPSGTGTASANKLLEEYGSNEKLSETAKAHRLQDYLIRNPAQRGVDARTTLASTTEAVIGAVWIDSGKDLVATRRVVKKLGLLPKPLIR</sequence>
<dbReference type="Proteomes" id="UP000018001">
    <property type="component" value="Unassembled WGS sequence"/>
</dbReference>
<dbReference type="GO" id="GO:0005634">
    <property type="term" value="C:nucleus"/>
    <property type="evidence" value="ECO:0007669"/>
    <property type="project" value="TreeGrafter"/>
</dbReference>
<dbReference type="HOGENOM" id="CLU_1180073_0_0_1"/>
<feature type="domain" description="RNase III" evidence="2">
    <location>
        <begin position="87"/>
        <end position="213"/>
    </location>
</feature>
<dbReference type="Pfam" id="PF14622">
    <property type="entry name" value="Ribonucleas_3_3"/>
    <property type="match status" value="1"/>
</dbReference>
<dbReference type="PANTHER" id="PTHR14950">
    <property type="entry name" value="DICER-RELATED"/>
    <property type="match status" value="1"/>
</dbReference>
<dbReference type="SMART" id="SM00535">
    <property type="entry name" value="RIBOc"/>
    <property type="match status" value="1"/>
</dbReference>
<dbReference type="InParanoid" id="V5I5M0"/>
<dbReference type="InterPro" id="IPR000999">
    <property type="entry name" value="RNase_III_dom"/>
</dbReference>
<comment type="caution">
    <text evidence="3">The sequence shown here is derived from an EMBL/GenBank/DDBJ whole genome shotgun (WGS) entry which is preliminary data.</text>
</comment>
<dbReference type="PROSITE" id="PS50142">
    <property type="entry name" value="RNASE_3_2"/>
    <property type="match status" value="1"/>
</dbReference>
<organism evidence="3 4">
    <name type="scientific">Byssochlamys spectabilis (strain No. 5 / NBRC 109023)</name>
    <name type="common">Paecilomyces variotii</name>
    <dbReference type="NCBI Taxonomy" id="1356009"/>
    <lineage>
        <taxon>Eukaryota</taxon>
        <taxon>Fungi</taxon>
        <taxon>Dikarya</taxon>
        <taxon>Ascomycota</taxon>
        <taxon>Pezizomycotina</taxon>
        <taxon>Eurotiomycetes</taxon>
        <taxon>Eurotiomycetidae</taxon>
        <taxon>Eurotiales</taxon>
        <taxon>Thermoascaceae</taxon>
        <taxon>Paecilomyces</taxon>
    </lineage>
</organism>